<evidence type="ECO:0000313" key="3">
    <source>
        <dbReference type="Proteomes" id="UP001500897"/>
    </source>
</evidence>
<dbReference type="SUPFAM" id="SSF53822">
    <property type="entry name" value="Periplasmic binding protein-like I"/>
    <property type="match status" value="1"/>
</dbReference>
<dbReference type="RefSeq" id="WP_344550532.1">
    <property type="nucleotide sequence ID" value="NZ_BAAANS010000004.1"/>
</dbReference>
<proteinExistence type="predicted"/>
<protein>
    <recommendedName>
        <fullName evidence="4">Substrate-binding family protein</fullName>
    </recommendedName>
</protein>
<accession>A0ABN2WAW0</accession>
<gene>
    <name evidence="2" type="ORF">GCM10009759_10080</name>
</gene>
<dbReference type="InterPro" id="IPR028082">
    <property type="entry name" value="Peripla_BP_I"/>
</dbReference>
<feature type="region of interest" description="Disordered" evidence="1">
    <location>
        <begin position="1"/>
        <end position="29"/>
    </location>
</feature>
<dbReference type="Proteomes" id="UP001500897">
    <property type="component" value="Unassembled WGS sequence"/>
</dbReference>
<keyword evidence="3" id="KW-1185">Reference proteome</keyword>
<organism evidence="2 3">
    <name type="scientific">Kitasatospora saccharophila</name>
    <dbReference type="NCBI Taxonomy" id="407973"/>
    <lineage>
        <taxon>Bacteria</taxon>
        <taxon>Bacillati</taxon>
        <taxon>Actinomycetota</taxon>
        <taxon>Actinomycetes</taxon>
        <taxon>Kitasatosporales</taxon>
        <taxon>Streptomycetaceae</taxon>
        <taxon>Kitasatospora</taxon>
    </lineage>
</organism>
<dbReference type="EMBL" id="BAAANS010000004">
    <property type="protein sequence ID" value="GAA2088144.1"/>
    <property type="molecule type" value="Genomic_DNA"/>
</dbReference>
<dbReference type="Gene3D" id="3.40.50.2300">
    <property type="match status" value="1"/>
</dbReference>
<sequence length="185" mass="19365">MGRLSESRGRPGSPLVRRPGGYRSAPPGAHTGAELARLVGLLAGARPSVESVAVGHGRDDASRAAARAFAEVWQSAHGTVLTVVDWPEDAASWLRPARRLTAGAPDAWVVTGAARGWAQLSRRLRHSTDWRPDRTFAFAPLGDAAVLELAGADTLEGLRGASPDGGSWCVGGGLIIHDDHDDPEG</sequence>
<evidence type="ECO:0000313" key="2">
    <source>
        <dbReference type="EMBL" id="GAA2088144.1"/>
    </source>
</evidence>
<evidence type="ECO:0000256" key="1">
    <source>
        <dbReference type="SAM" id="MobiDB-lite"/>
    </source>
</evidence>
<name>A0ABN2WAW0_9ACTN</name>
<comment type="caution">
    <text evidence="2">The sequence shown here is derived from an EMBL/GenBank/DDBJ whole genome shotgun (WGS) entry which is preliminary data.</text>
</comment>
<evidence type="ECO:0008006" key="4">
    <source>
        <dbReference type="Google" id="ProtNLM"/>
    </source>
</evidence>
<reference evidence="2 3" key="1">
    <citation type="journal article" date="2019" name="Int. J. Syst. Evol. Microbiol.">
        <title>The Global Catalogue of Microorganisms (GCM) 10K type strain sequencing project: providing services to taxonomists for standard genome sequencing and annotation.</title>
        <authorList>
            <consortium name="The Broad Institute Genomics Platform"/>
            <consortium name="The Broad Institute Genome Sequencing Center for Infectious Disease"/>
            <person name="Wu L."/>
            <person name="Ma J."/>
        </authorList>
    </citation>
    <scope>NUCLEOTIDE SEQUENCE [LARGE SCALE GENOMIC DNA]</scope>
    <source>
        <strain evidence="2 3">JCM 14559</strain>
    </source>
</reference>